<gene>
    <name evidence="2" type="ORF">CLW00_101218</name>
</gene>
<organism evidence="2 3">
    <name type="scientific">Mongoliibacter ruber</name>
    <dbReference type="NCBI Taxonomy" id="1750599"/>
    <lineage>
        <taxon>Bacteria</taxon>
        <taxon>Pseudomonadati</taxon>
        <taxon>Bacteroidota</taxon>
        <taxon>Cytophagia</taxon>
        <taxon>Cytophagales</taxon>
        <taxon>Cyclobacteriaceae</taxon>
        <taxon>Mongoliibacter</taxon>
    </lineage>
</organism>
<dbReference type="EMBL" id="PVTR01000001">
    <property type="protein sequence ID" value="PRY90556.1"/>
    <property type="molecule type" value="Genomic_DNA"/>
</dbReference>
<dbReference type="Proteomes" id="UP000238157">
    <property type="component" value="Unassembled WGS sequence"/>
</dbReference>
<accession>A0A2T0WV30</accession>
<evidence type="ECO:0000259" key="1">
    <source>
        <dbReference type="Pfam" id="PF18998"/>
    </source>
</evidence>
<reference evidence="2 3" key="1">
    <citation type="submission" date="2018-03" db="EMBL/GenBank/DDBJ databases">
        <title>Genomic Encyclopedia of Archaeal and Bacterial Type Strains, Phase II (KMG-II): from individual species to whole genera.</title>
        <authorList>
            <person name="Goeker M."/>
        </authorList>
    </citation>
    <scope>NUCLEOTIDE SEQUENCE [LARGE SCALE GENOMIC DNA]</scope>
    <source>
        <strain evidence="2 3">DSM 27929</strain>
    </source>
</reference>
<sequence>MTWRYLKQRGTGNYVTTPEIPENEIFDLWYFDTVSKTVQQTTIVGGSEFEMALNQLVFTDRFTGDQWFYNGPDVDPPSVTFLPDNIPPLGPPTYSLILQASPSSGGTVANLTGGAPYEVGDTVNIQATANTGWNFVNWTRNGDIISENNFFTYTIPAASSILVANFEQETPPEPEPEEIETFIADNAYPLEIRIRGVQISLPNITQRLVTNLFSADFEGEYSFPVSITLSEKIRLALKLPDDPASKGDFSNDIPAELWGHGNRLYRGFLNILTGQENTIRAVFVFQSGFFIEQNKTKKLAECYEEDDIIELDRPSVAVGGHEIRFSYTDVRLSVNGIVRIWFKAEFETHIEMLEAMADYLEGLGFNLQVTIQYSDDLEDELSKIIAWDTTTPTTMTLQPTDANSRFTRARRLTSRRFDMGAYNESDEANRIAFPQFYNRNLYDDSNPIFDGIVNRYDELGRLYYSNISYQTFSESFLWANTLIPMIYLTDIVRTVFEHLKIEVTGEFFESDLVKKILVYNNRTLDYVQVSENGVETRRTGLRVHMGDAEPDQIIYRYENVHDFNIRLRNHVPDMSITEFLKGLKNWLNLRYDFNILQNKVEIRFVRSIYRAPEILDLSKHAGRVYEIEYGKENGIGFTYANPDPIMQDGNIGELPTPQYTVNNYMAMLVLDAEIDEICFVRSLKAYFRLTPNNEEEPSWKIRAFVQQDDDTEKRVAWECGAVPMVDGYFNNRKMPSIEMTAWQPEINLFNRETGLRLTAFYGAQPDSNDYPYAFASSTRYNAKELATPDQYDLDLRGPDIYPYWRYTESTLKGGKLLGCTLKLNESMLRRLSSTSKIRIVNIDYLIKENEVTNTFEEFALAKAKLYKIKI</sequence>
<name>A0A2T0WV30_9BACT</name>
<comment type="caution">
    <text evidence="2">The sequence shown here is derived from an EMBL/GenBank/DDBJ whole genome shotgun (WGS) entry which is preliminary data.</text>
</comment>
<dbReference type="AlphaFoldDB" id="A0A2T0WV30"/>
<evidence type="ECO:0000313" key="3">
    <source>
        <dbReference type="Proteomes" id="UP000238157"/>
    </source>
</evidence>
<dbReference type="InterPro" id="IPR044060">
    <property type="entry name" value="Bacterial_rp_domain"/>
</dbReference>
<proteinExistence type="predicted"/>
<evidence type="ECO:0000313" key="2">
    <source>
        <dbReference type="EMBL" id="PRY90556.1"/>
    </source>
</evidence>
<feature type="domain" description="Bacterial repeat" evidence="1">
    <location>
        <begin position="98"/>
        <end position="169"/>
    </location>
</feature>
<dbReference type="Pfam" id="PF18998">
    <property type="entry name" value="Flg_new_2"/>
    <property type="match status" value="1"/>
</dbReference>
<protein>
    <recommendedName>
        <fullName evidence="1">Bacterial repeat domain-containing protein</fullName>
    </recommendedName>
</protein>
<keyword evidence="3" id="KW-1185">Reference proteome</keyword>